<name>A0A4Y2E9C8_ARAVE</name>
<gene>
    <name evidence="1" type="ORF">AVEN_62263_1</name>
</gene>
<accession>A0A4Y2E9C8</accession>
<protein>
    <submittedName>
        <fullName evidence="1">Uncharacterized protein</fullName>
    </submittedName>
</protein>
<reference evidence="1 2" key="1">
    <citation type="journal article" date="2019" name="Sci. Rep.">
        <title>Orb-weaving spider Araneus ventricosus genome elucidates the spidroin gene catalogue.</title>
        <authorList>
            <person name="Kono N."/>
            <person name="Nakamura H."/>
            <person name="Ohtoshi R."/>
            <person name="Moran D.A.P."/>
            <person name="Shinohara A."/>
            <person name="Yoshida Y."/>
            <person name="Fujiwara M."/>
            <person name="Mori M."/>
            <person name="Tomita M."/>
            <person name="Arakawa K."/>
        </authorList>
    </citation>
    <scope>NUCLEOTIDE SEQUENCE [LARGE SCALE GENOMIC DNA]</scope>
</reference>
<dbReference type="AlphaFoldDB" id="A0A4Y2E9C8"/>
<dbReference type="Proteomes" id="UP000499080">
    <property type="component" value="Unassembled WGS sequence"/>
</dbReference>
<evidence type="ECO:0000313" key="2">
    <source>
        <dbReference type="Proteomes" id="UP000499080"/>
    </source>
</evidence>
<organism evidence="1 2">
    <name type="scientific">Araneus ventricosus</name>
    <name type="common">Orbweaver spider</name>
    <name type="synonym">Epeira ventricosa</name>
    <dbReference type="NCBI Taxonomy" id="182803"/>
    <lineage>
        <taxon>Eukaryota</taxon>
        <taxon>Metazoa</taxon>
        <taxon>Ecdysozoa</taxon>
        <taxon>Arthropoda</taxon>
        <taxon>Chelicerata</taxon>
        <taxon>Arachnida</taxon>
        <taxon>Araneae</taxon>
        <taxon>Araneomorphae</taxon>
        <taxon>Entelegynae</taxon>
        <taxon>Araneoidea</taxon>
        <taxon>Araneidae</taxon>
        <taxon>Araneus</taxon>
    </lineage>
</organism>
<comment type="caution">
    <text evidence="1">The sequence shown here is derived from an EMBL/GenBank/DDBJ whole genome shotgun (WGS) entry which is preliminary data.</text>
</comment>
<sequence>MIWPDERQSWLRSDFRQSRETGRSCAERNQLRNSSSGCFHKITSTSGSFPCDCLVWFKNNGVLGNECGFQNNASLPLTNWVRNFGACGGGPELHPRTSRNDRACQDKQLLR</sequence>
<keyword evidence="2" id="KW-1185">Reference proteome</keyword>
<proteinExistence type="predicted"/>
<evidence type="ECO:0000313" key="1">
    <source>
        <dbReference type="EMBL" id="GBM25511.1"/>
    </source>
</evidence>
<dbReference type="EMBL" id="BGPR01000539">
    <property type="protein sequence ID" value="GBM25511.1"/>
    <property type="molecule type" value="Genomic_DNA"/>
</dbReference>